<feature type="compositionally biased region" description="Polar residues" evidence="1">
    <location>
        <begin position="32"/>
        <end position="49"/>
    </location>
</feature>
<proteinExistence type="predicted"/>
<dbReference type="EMBL" id="JASCZI010184716">
    <property type="protein sequence ID" value="MED6190235.1"/>
    <property type="molecule type" value="Genomic_DNA"/>
</dbReference>
<name>A0ABU6X0R5_9FABA</name>
<dbReference type="Proteomes" id="UP001341840">
    <property type="component" value="Unassembled WGS sequence"/>
</dbReference>
<organism evidence="2 3">
    <name type="scientific">Stylosanthes scabra</name>
    <dbReference type="NCBI Taxonomy" id="79078"/>
    <lineage>
        <taxon>Eukaryota</taxon>
        <taxon>Viridiplantae</taxon>
        <taxon>Streptophyta</taxon>
        <taxon>Embryophyta</taxon>
        <taxon>Tracheophyta</taxon>
        <taxon>Spermatophyta</taxon>
        <taxon>Magnoliopsida</taxon>
        <taxon>eudicotyledons</taxon>
        <taxon>Gunneridae</taxon>
        <taxon>Pentapetalae</taxon>
        <taxon>rosids</taxon>
        <taxon>fabids</taxon>
        <taxon>Fabales</taxon>
        <taxon>Fabaceae</taxon>
        <taxon>Papilionoideae</taxon>
        <taxon>50 kb inversion clade</taxon>
        <taxon>dalbergioids sensu lato</taxon>
        <taxon>Dalbergieae</taxon>
        <taxon>Pterocarpus clade</taxon>
        <taxon>Stylosanthes</taxon>
    </lineage>
</organism>
<evidence type="ECO:0000256" key="1">
    <source>
        <dbReference type="SAM" id="MobiDB-lite"/>
    </source>
</evidence>
<gene>
    <name evidence="2" type="ORF">PIB30_103907</name>
</gene>
<sequence length="181" mass="20220">MENLKCLNHDLDLEEQGLAKVPSLIMCSSDIQNPNSSSLQESGETSEGSQAHDPVEFNHQMKLNHSISISMPVPLTCAAPKKNTARVLCRGETETASNAADSKPPLLSKCYSQPVPRDKRFDFFKTWSGKLERQLSIISGRLPMEEEEEPNSLRNIDRPLPVERYLDALEGPELETPRVCD</sequence>
<evidence type="ECO:0000313" key="3">
    <source>
        <dbReference type="Proteomes" id="UP001341840"/>
    </source>
</evidence>
<accession>A0ABU6X0R5</accession>
<reference evidence="2 3" key="1">
    <citation type="journal article" date="2023" name="Plants (Basel)">
        <title>Bridging the Gap: Combining Genomics and Transcriptomics Approaches to Understand Stylosanthes scabra, an Orphan Legume from the Brazilian Caatinga.</title>
        <authorList>
            <person name="Ferreira-Neto J.R.C."/>
            <person name="da Silva M.D."/>
            <person name="Binneck E."/>
            <person name="de Melo N.F."/>
            <person name="da Silva R.H."/>
            <person name="de Melo A.L.T.M."/>
            <person name="Pandolfi V."/>
            <person name="Bustamante F.O."/>
            <person name="Brasileiro-Vidal A.C."/>
            <person name="Benko-Iseppon A.M."/>
        </authorList>
    </citation>
    <scope>NUCLEOTIDE SEQUENCE [LARGE SCALE GENOMIC DNA]</scope>
    <source>
        <tissue evidence="2">Leaves</tissue>
    </source>
</reference>
<protein>
    <submittedName>
        <fullName evidence="2">Uncharacterized protein</fullName>
    </submittedName>
</protein>
<keyword evidence="3" id="KW-1185">Reference proteome</keyword>
<comment type="caution">
    <text evidence="2">The sequence shown here is derived from an EMBL/GenBank/DDBJ whole genome shotgun (WGS) entry which is preliminary data.</text>
</comment>
<evidence type="ECO:0000313" key="2">
    <source>
        <dbReference type="EMBL" id="MED6190235.1"/>
    </source>
</evidence>
<feature type="region of interest" description="Disordered" evidence="1">
    <location>
        <begin position="32"/>
        <end position="52"/>
    </location>
</feature>